<proteinExistence type="predicted"/>
<sequence>MRIENPNHEESRRPLHQLRENLAARSPDNGTPNLGGE</sequence>
<gene>
    <name evidence="2" type="ORF">MGWOODY_Smn233</name>
</gene>
<protein>
    <submittedName>
        <fullName evidence="2">Uncharacterized protein</fullName>
    </submittedName>
</protein>
<evidence type="ECO:0000313" key="2">
    <source>
        <dbReference type="EMBL" id="CUS43423.1"/>
    </source>
</evidence>
<name>A0A160TGT4_9ZZZZ</name>
<reference evidence="2" key="1">
    <citation type="submission" date="2015-10" db="EMBL/GenBank/DDBJ databases">
        <authorList>
            <person name="Gilbert D.G."/>
        </authorList>
    </citation>
    <scope>NUCLEOTIDE SEQUENCE</scope>
</reference>
<dbReference type="EMBL" id="CZQE01000050">
    <property type="protein sequence ID" value="CUS43423.1"/>
    <property type="molecule type" value="Genomic_DNA"/>
</dbReference>
<organism evidence="2">
    <name type="scientific">hydrothermal vent metagenome</name>
    <dbReference type="NCBI Taxonomy" id="652676"/>
    <lineage>
        <taxon>unclassified sequences</taxon>
        <taxon>metagenomes</taxon>
        <taxon>ecological metagenomes</taxon>
    </lineage>
</organism>
<dbReference type="AlphaFoldDB" id="A0A160TGT4"/>
<feature type="region of interest" description="Disordered" evidence="1">
    <location>
        <begin position="1"/>
        <end position="37"/>
    </location>
</feature>
<evidence type="ECO:0000256" key="1">
    <source>
        <dbReference type="SAM" id="MobiDB-lite"/>
    </source>
</evidence>
<accession>A0A160TGT4</accession>
<feature type="compositionally biased region" description="Polar residues" evidence="1">
    <location>
        <begin position="28"/>
        <end position="37"/>
    </location>
</feature>
<feature type="compositionally biased region" description="Basic and acidic residues" evidence="1">
    <location>
        <begin position="1"/>
        <end position="19"/>
    </location>
</feature>